<dbReference type="InterPro" id="IPR007627">
    <property type="entry name" value="RNA_pol_sigma70_r2"/>
</dbReference>
<feature type="domain" description="RNA polymerase sigma-70 region 2" evidence="5">
    <location>
        <begin position="21"/>
        <end position="88"/>
    </location>
</feature>
<evidence type="ECO:0000313" key="7">
    <source>
        <dbReference type="EMBL" id="RAZ81271.1"/>
    </source>
</evidence>
<dbReference type="Gene3D" id="1.10.1740.10">
    <property type="match status" value="1"/>
</dbReference>
<evidence type="ECO:0000259" key="5">
    <source>
        <dbReference type="Pfam" id="PF04542"/>
    </source>
</evidence>
<dbReference type="PANTHER" id="PTHR43133">
    <property type="entry name" value="RNA POLYMERASE ECF-TYPE SIGMA FACTO"/>
    <property type="match status" value="1"/>
</dbReference>
<dbReference type="GO" id="GO:0006352">
    <property type="term" value="P:DNA-templated transcription initiation"/>
    <property type="evidence" value="ECO:0007669"/>
    <property type="project" value="InterPro"/>
</dbReference>
<keyword evidence="4" id="KW-0804">Transcription</keyword>
<keyword evidence="8" id="KW-1185">Reference proteome</keyword>
<organism evidence="7 8">
    <name type="scientific">Planococcus halotolerans</name>
    <dbReference type="NCBI Taxonomy" id="2233542"/>
    <lineage>
        <taxon>Bacteria</taxon>
        <taxon>Bacillati</taxon>
        <taxon>Bacillota</taxon>
        <taxon>Bacilli</taxon>
        <taxon>Bacillales</taxon>
        <taxon>Caryophanaceae</taxon>
        <taxon>Planococcus</taxon>
    </lineage>
</organism>
<dbReference type="GO" id="GO:0003677">
    <property type="term" value="F:DNA binding"/>
    <property type="evidence" value="ECO:0007669"/>
    <property type="project" value="InterPro"/>
</dbReference>
<comment type="similarity">
    <text evidence="1">Belongs to the sigma-70 factor family. ECF subfamily.</text>
</comment>
<dbReference type="InterPro" id="IPR036388">
    <property type="entry name" value="WH-like_DNA-bd_sf"/>
</dbReference>
<gene>
    <name evidence="7" type="ORF">DP120_03005</name>
</gene>
<dbReference type="InterPro" id="IPR039425">
    <property type="entry name" value="RNA_pol_sigma-70-like"/>
</dbReference>
<dbReference type="Pfam" id="PF04542">
    <property type="entry name" value="Sigma70_r2"/>
    <property type="match status" value="1"/>
</dbReference>
<comment type="caution">
    <text evidence="7">The sequence shown here is derived from an EMBL/GenBank/DDBJ whole genome shotgun (WGS) entry which is preliminary data.</text>
</comment>
<evidence type="ECO:0000256" key="3">
    <source>
        <dbReference type="ARBA" id="ARBA00023082"/>
    </source>
</evidence>
<reference evidence="7 8" key="1">
    <citation type="submission" date="2018-06" db="EMBL/GenBank/DDBJ databases">
        <title>The draft genome sequences of strains SCU63 and S1.</title>
        <authorList>
            <person name="Gan L."/>
        </authorList>
    </citation>
    <scope>NUCLEOTIDE SEQUENCE [LARGE SCALE GENOMIC DNA]</scope>
    <source>
        <strain evidence="7 8">SCU63</strain>
    </source>
</reference>
<dbReference type="PANTHER" id="PTHR43133:SF51">
    <property type="entry name" value="RNA POLYMERASE SIGMA FACTOR"/>
    <property type="match status" value="1"/>
</dbReference>
<accession>A0A365L824</accession>
<dbReference type="InterPro" id="IPR013324">
    <property type="entry name" value="RNA_pol_sigma_r3/r4-like"/>
</dbReference>
<feature type="domain" description="RNA polymerase sigma factor 70 region 4 type 2" evidence="6">
    <location>
        <begin position="111"/>
        <end position="163"/>
    </location>
</feature>
<sequence length="178" mass="20870">MEDLALVKKAIKGNEAAFEKLVKSESEKLYKTAFLYVRNKEDALDVLQETICKAFTTINQLKQPEYFSTWLTRILINTAYDLLRKRKRLVLDEDFIHEMPDTSGKDIENKMDLVNAIHKLDERYQTVIILFYYQSLSIREISEVMKKPENTVKTYLRRAKMELKMIIGGVKINGRKTV</sequence>
<evidence type="ECO:0000256" key="4">
    <source>
        <dbReference type="ARBA" id="ARBA00023163"/>
    </source>
</evidence>
<evidence type="ECO:0000256" key="1">
    <source>
        <dbReference type="ARBA" id="ARBA00010641"/>
    </source>
</evidence>
<dbReference type="NCBIfam" id="TIGR02954">
    <property type="entry name" value="Sig70_famx3"/>
    <property type="match status" value="1"/>
</dbReference>
<dbReference type="GO" id="GO:0016987">
    <property type="term" value="F:sigma factor activity"/>
    <property type="evidence" value="ECO:0007669"/>
    <property type="project" value="UniProtKB-KW"/>
</dbReference>
<keyword evidence="3" id="KW-0731">Sigma factor</keyword>
<dbReference type="InterPro" id="IPR014284">
    <property type="entry name" value="RNA_pol_sigma-70_dom"/>
</dbReference>
<protein>
    <submittedName>
        <fullName evidence="7">RNA polymerase</fullName>
    </submittedName>
</protein>
<dbReference type="CDD" id="cd06171">
    <property type="entry name" value="Sigma70_r4"/>
    <property type="match status" value="1"/>
</dbReference>
<dbReference type="InterPro" id="IPR013249">
    <property type="entry name" value="RNA_pol_sigma70_r4_t2"/>
</dbReference>
<evidence type="ECO:0000313" key="8">
    <source>
        <dbReference type="Proteomes" id="UP000251002"/>
    </source>
</evidence>
<proteinExistence type="inferred from homology"/>
<dbReference type="Pfam" id="PF08281">
    <property type="entry name" value="Sigma70_r4_2"/>
    <property type="match status" value="1"/>
</dbReference>
<name>A0A365L824_9BACL</name>
<dbReference type="SUPFAM" id="SSF88946">
    <property type="entry name" value="Sigma2 domain of RNA polymerase sigma factors"/>
    <property type="match status" value="1"/>
</dbReference>
<dbReference type="InterPro" id="IPR014300">
    <property type="entry name" value="RNA_pol_sigma-V"/>
</dbReference>
<evidence type="ECO:0000256" key="2">
    <source>
        <dbReference type="ARBA" id="ARBA00023015"/>
    </source>
</evidence>
<evidence type="ECO:0000259" key="6">
    <source>
        <dbReference type="Pfam" id="PF08281"/>
    </source>
</evidence>
<dbReference type="SUPFAM" id="SSF88659">
    <property type="entry name" value="Sigma3 and sigma4 domains of RNA polymerase sigma factors"/>
    <property type="match status" value="1"/>
</dbReference>
<dbReference type="InterPro" id="IPR013325">
    <property type="entry name" value="RNA_pol_sigma_r2"/>
</dbReference>
<dbReference type="NCBIfam" id="TIGR02937">
    <property type="entry name" value="sigma70-ECF"/>
    <property type="match status" value="1"/>
</dbReference>
<dbReference type="EMBL" id="QLZR01000001">
    <property type="protein sequence ID" value="RAZ81271.1"/>
    <property type="molecule type" value="Genomic_DNA"/>
</dbReference>
<dbReference type="AlphaFoldDB" id="A0A365L824"/>
<dbReference type="Gene3D" id="1.10.10.10">
    <property type="entry name" value="Winged helix-like DNA-binding domain superfamily/Winged helix DNA-binding domain"/>
    <property type="match status" value="1"/>
</dbReference>
<dbReference type="Proteomes" id="UP000251002">
    <property type="component" value="Unassembled WGS sequence"/>
</dbReference>
<keyword evidence="2" id="KW-0805">Transcription regulation</keyword>